<reference evidence="7 8" key="1">
    <citation type="journal article" date="2019" name="Nat. Ecol. Evol.">
        <title>Megaphylogeny resolves global patterns of mushroom evolution.</title>
        <authorList>
            <person name="Varga T."/>
            <person name="Krizsan K."/>
            <person name="Foldi C."/>
            <person name="Dima B."/>
            <person name="Sanchez-Garcia M."/>
            <person name="Sanchez-Ramirez S."/>
            <person name="Szollosi G.J."/>
            <person name="Szarkandi J.G."/>
            <person name="Papp V."/>
            <person name="Albert L."/>
            <person name="Andreopoulos W."/>
            <person name="Angelini C."/>
            <person name="Antonin V."/>
            <person name="Barry K.W."/>
            <person name="Bougher N.L."/>
            <person name="Buchanan P."/>
            <person name="Buyck B."/>
            <person name="Bense V."/>
            <person name="Catcheside P."/>
            <person name="Chovatia M."/>
            <person name="Cooper J."/>
            <person name="Damon W."/>
            <person name="Desjardin D."/>
            <person name="Finy P."/>
            <person name="Geml J."/>
            <person name="Haridas S."/>
            <person name="Hughes K."/>
            <person name="Justo A."/>
            <person name="Karasinski D."/>
            <person name="Kautmanova I."/>
            <person name="Kiss B."/>
            <person name="Kocsube S."/>
            <person name="Kotiranta H."/>
            <person name="LaButti K.M."/>
            <person name="Lechner B.E."/>
            <person name="Liimatainen K."/>
            <person name="Lipzen A."/>
            <person name="Lukacs Z."/>
            <person name="Mihaltcheva S."/>
            <person name="Morgado L.N."/>
            <person name="Niskanen T."/>
            <person name="Noordeloos M.E."/>
            <person name="Ohm R.A."/>
            <person name="Ortiz-Santana B."/>
            <person name="Ovrebo C."/>
            <person name="Racz N."/>
            <person name="Riley R."/>
            <person name="Savchenko A."/>
            <person name="Shiryaev A."/>
            <person name="Soop K."/>
            <person name="Spirin V."/>
            <person name="Szebenyi C."/>
            <person name="Tomsovsky M."/>
            <person name="Tulloss R.E."/>
            <person name="Uehling J."/>
            <person name="Grigoriev I.V."/>
            <person name="Vagvolgyi C."/>
            <person name="Papp T."/>
            <person name="Martin F.M."/>
            <person name="Miettinen O."/>
            <person name="Hibbett D.S."/>
            <person name="Nagy L.G."/>
        </authorList>
    </citation>
    <scope>NUCLEOTIDE SEQUENCE [LARGE SCALE GENOMIC DNA]</scope>
    <source>
        <strain evidence="7 8">CBS 309.79</strain>
    </source>
</reference>
<evidence type="ECO:0000256" key="1">
    <source>
        <dbReference type="ARBA" id="ARBA00005417"/>
    </source>
</evidence>
<gene>
    <name evidence="7" type="ORF">BDV98DRAFT_554164</name>
</gene>
<keyword evidence="2" id="KW-0813">Transport</keyword>
<dbReference type="GO" id="GO:0005524">
    <property type="term" value="F:ATP binding"/>
    <property type="evidence" value="ECO:0007669"/>
    <property type="project" value="UniProtKB-KW"/>
</dbReference>
<feature type="region of interest" description="Disordered" evidence="5">
    <location>
        <begin position="268"/>
        <end position="324"/>
    </location>
</feature>
<dbReference type="PANTHER" id="PTHR43117">
    <property type="entry name" value="OSMOPROTECTANT IMPORT ATP-BINDING PROTEIN OSMV"/>
    <property type="match status" value="1"/>
</dbReference>
<dbReference type="Gene3D" id="3.40.50.300">
    <property type="entry name" value="P-loop containing nucleotide triphosphate hydrolases"/>
    <property type="match status" value="2"/>
</dbReference>
<dbReference type="InterPro" id="IPR003439">
    <property type="entry name" value="ABC_transporter-like_ATP-bd"/>
</dbReference>
<feature type="domain" description="ABC transporter" evidence="6">
    <location>
        <begin position="321"/>
        <end position="578"/>
    </location>
</feature>
<dbReference type="STRING" id="1884261.A0A5C3Q5D7"/>
<dbReference type="GO" id="GO:0016887">
    <property type="term" value="F:ATP hydrolysis activity"/>
    <property type="evidence" value="ECO:0007669"/>
    <property type="project" value="InterPro"/>
</dbReference>
<evidence type="ECO:0000256" key="3">
    <source>
        <dbReference type="ARBA" id="ARBA00022741"/>
    </source>
</evidence>
<evidence type="ECO:0000259" key="6">
    <source>
        <dbReference type="PROSITE" id="PS50893"/>
    </source>
</evidence>
<feature type="domain" description="ABC transporter" evidence="6">
    <location>
        <begin position="37"/>
        <end position="290"/>
    </location>
</feature>
<dbReference type="SUPFAM" id="SSF52540">
    <property type="entry name" value="P-loop containing nucleoside triphosphate hydrolases"/>
    <property type="match status" value="2"/>
</dbReference>
<keyword evidence="7" id="KW-0378">Hydrolase</keyword>
<keyword evidence="3" id="KW-0547">Nucleotide-binding</keyword>
<comment type="similarity">
    <text evidence="1">Belongs to the ABC transporter superfamily.</text>
</comment>
<dbReference type="Pfam" id="PF00005">
    <property type="entry name" value="ABC_tran"/>
    <property type="match status" value="1"/>
</dbReference>
<dbReference type="InterPro" id="IPR003593">
    <property type="entry name" value="AAA+_ATPase"/>
</dbReference>
<keyword evidence="8" id="KW-1185">Reference proteome</keyword>
<dbReference type="EMBL" id="ML178848">
    <property type="protein sequence ID" value="TFK97324.1"/>
    <property type="molecule type" value="Genomic_DNA"/>
</dbReference>
<organism evidence="7 8">
    <name type="scientific">Pterulicium gracile</name>
    <dbReference type="NCBI Taxonomy" id="1884261"/>
    <lineage>
        <taxon>Eukaryota</taxon>
        <taxon>Fungi</taxon>
        <taxon>Dikarya</taxon>
        <taxon>Basidiomycota</taxon>
        <taxon>Agaricomycotina</taxon>
        <taxon>Agaricomycetes</taxon>
        <taxon>Agaricomycetidae</taxon>
        <taxon>Agaricales</taxon>
        <taxon>Pleurotineae</taxon>
        <taxon>Pterulaceae</taxon>
        <taxon>Pterulicium</taxon>
    </lineage>
</organism>
<dbReference type="AlphaFoldDB" id="A0A5C3Q5D7"/>
<dbReference type="PANTHER" id="PTHR43117:SF4">
    <property type="entry name" value="OSMOPROTECTANT IMPORT ATP-BINDING PROTEIN OSMV"/>
    <property type="match status" value="1"/>
</dbReference>
<evidence type="ECO:0000313" key="7">
    <source>
        <dbReference type="EMBL" id="TFK97324.1"/>
    </source>
</evidence>
<name>A0A5C3Q5D7_9AGAR</name>
<dbReference type="PROSITE" id="PS50893">
    <property type="entry name" value="ABC_TRANSPORTER_2"/>
    <property type="match status" value="2"/>
</dbReference>
<keyword evidence="4" id="KW-0067">ATP-binding</keyword>
<dbReference type="SMART" id="SM00382">
    <property type="entry name" value="AAA"/>
    <property type="match status" value="2"/>
</dbReference>
<evidence type="ECO:0000313" key="8">
    <source>
        <dbReference type="Proteomes" id="UP000305067"/>
    </source>
</evidence>
<proteinExistence type="inferred from homology"/>
<accession>A0A5C3Q5D7</accession>
<evidence type="ECO:0000256" key="2">
    <source>
        <dbReference type="ARBA" id="ARBA00022448"/>
    </source>
</evidence>
<sequence length="578" mass="63473">MLLCTRRLPQCYGRSYSTLGHDPAKVVVNVPAGAQIYRFGDVGSNATPALHLKKGKGWQIREGETWAVIGTGGGSGKTTLFKTLLGQLRISPIPPPPHGLYPFLATRSLDPYQFVSLLSFAHRARGGSEFYDFSARYGAVREEDRITLRQTMKLPGPNEPMSPDDERELELLDKLGLTSLLDLPAIALSNGQTRKARIVKAVCRQPRPELLLMDEPLTGVDASTRPTLTSLLETFHTRAAPRLLLGLRAHDPIPDWVSHVAVVGDGHGARVQTGRKGDVPVESSSSTTVSFVSSSSSSSPDSNASSSPSRKKEEEAGEPLAELNDVGVKYGDRQVLSSITWKIHPGSRWHLRGSNGSGKTTLLSLLTGDHPQSYSLRAKLLLFGKPRYQTATVELTTKVGLASTDVFDSFPRRSGVSVEDVIRMGFTGTYFLQRRRSSSGEDVDDEARAKWKWEDERLEHIVSHLGPSRWDLTPSLVPATVEFLKRDFVNLPQSEQYMVLLMRALVGRPPLVILDEVWAGMSEGMVRATKAYLTSEEGLGRDQAAVVVSHLVEEVPWGSEEGLRMFSLDNGEGKEVQI</sequence>
<dbReference type="InterPro" id="IPR027417">
    <property type="entry name" value="P-loop_NTPase"/>
</dbReference>
<evidence type="ECO:0000256" key="4">
    <source>
        <dbReference type="ARBA" id="ARBA00022840"/>
    </source>
</evidence>
<protein>
    <submittedName>
        <fullName evidence="7">P-loop containing nucleoside triphosphate hydrolase protein</fullName>
    </submittedName>
</protein>
<feature type="compositionally biased region" description="Low complexity" evidence="5">
    <location>
        <begin position="283"/>
        <end position="308"/>
    </location>
</feature>
<dbReference type="Proteomes" id="UP000305067">
    <property type="component" value="Unassembled WGS sequence"/>
</dbReference>
<dbReference type="OrthoDB" id="10255969at2759"/>
<evidence type="ECO:0000256" key="5">
    <source>
        <dbReference type="SAM" id="MobiDB-lite"/>
    </source>
</evidence>